<name>A0A067PVQ9_9AGAM</name>
<keyword evidence="2" id="KW-1185">Reference proteome</keyword>
<sequence>MISWALSFSTSIHQSLACFVNHSIDLLKILTPETTSKFIMLTRRRTFGRKWDADGVLLKEWTESTGVGYFVSKSRINA</sequence>
<proteinExistence type="predicted"/>
<dbReference type="HOGENOM" id="CLU_2622371_0_0_1"/>
<gene>
    <name evidence="1" type="ORF">JAAARDRAFT_645321</name>
</gene>
<dbReference type="AlphaFoldDB" id="A0A067PVQ9"/>
<dbReference type="InParanoid" id="A0A067PVQ9"/>
<reference evidence="2" key="1">
    <citation type="journal article" date="2014" name="Proc. Natl. Acad. Sci. U.S.A.">
        <title>Extensive sampling of basidiomycete genomes demonstrates inadequacy of the white-rot/brown-rot paradigm for wood decay fungi.</title>
        <authorList>
            <person name="Riley R."/>
            <person name="Salamov A.A."/>
            <person name="Brown D.W."/>
            <person name="Nagy L.G."/>
            <person name="Floudas D."/>
            <person name="Held B.W."/>
            <person name="Levasseur A."/>
            <person name="Lombard V."/>
            <person name="Morin E."/>
            <person name="Otillar R."/>
            <person name="Lindquist E.A."/>
            <person name="Sun H."/>
            <person name="LaButti K.M."/>
            <person name="Schmutz J."/>
            <person name="Jabbour D."/>
            <person name="Luo H."/>
            <person name="Baker S.E."/>
            <person name="Pisabarro A.G."/>
            <person name="Walton J.D."/>
            <person name="Blanchette R.A."/>
            <person name="Henrissat B."/>
            <person name="Martin F."/>
            <person name="Cullen D."/>
            <person name="Hibbett D.S."/>
            <person name="Grigoriev I.V."/>
        </authorList>
    </citation>
    <scope>NUCLEOTIDE SEQUENCE [LARGE SCALE GENOMIC DNA]</scope>
    <source>
        <strain evidence="2">MUCL 33604</strain>
    </source>
</reference>
<accession>A0A067PVQ9</accession>
<dbReference type="Proteomes" id="UP000027265">
    <property type="component" value="Unassembled WGS sequence"/>
</dbReference>
<evidence type="ECO:0000313" key="2">
    <source>
        <dbReference type="Proteomes" id="UP000027265"/>
    </source>
</evidence>
<dbReference type="EMBL" id="KL197716">
    <property type="protein sequence ID" value="KDQ58829.1"/>
    <property type="molecule type" value="Genomic_DNA"/>
</dbReference>
<organism evidence="1 2">
    <name type="scientific">Jaapia argillacea MUCL 33604</name>
    <dbReference type="NCBI Taxonomy" id="933084"/>
    <lineage>
        <taxon>Eukaryota</taxon>
        <taxon>Fungi</taxon>
        <taxon>Dikarya</taxon>
        <taxon>Basidiomycota</taxon>
        <taxon>Agaricomycotina</taxon>
        <taxon>Agaricomycetes</taxon>
        <taxon>Agaricomycetidae</taxon>
        <taxon>Jaapiales</taxon>
        <taxon>Jaapiaceae</taxon>
        <taxon>Jaapia</taxon>
    </lineage>
</organism>
<protein>
    <submittedName>
        <fullName evidence="1">Uncharacterized protein</fullName>
    </submittedName>
</protein>
<evidence type="ECO:0000313" key="1">
    <source>
        <dbReference type="EMBL" id="KDQ58829.1"/>
    </source>
</evidence>